<reference evidence="1 2" key="1">
    <citation type="submission" date="2021-07" db="EMBL/GenBank/DDBJ databases">
        <title>Genome data of Colletotrichum spaethianum.</title>
        <authorList>
            <person name="Utami Y.D."/>
            <person name="Hiruma K."/>
        </authorList>
    </citation>
    <scope>NUCLEOTIDE SEQUENCE [LARGE SCALE GENOMIC DNA]</scope>
    <source>
        <strain evidence="1 2">MAFF 242679</strain>
    </source>
</reference>
<keyword evidence="2" id="KW-1185">Reference proteome</keyword>
<organism evidence="1 2">
    <name type="scientific">Colletotrichum liriopes</name>
    <dbReference type="NCBI Taxonomy" id="708192"/>
    <lineage>
        <taxon>Eukaryota</taxon>
        <taxon>Fungi</taxon>
        <taxon>Dikarya</taxon>
        <taxon>Ascomycota</taxon>
        <taxon>Pezizomycotina</taxon>
        <taxon>Sordariomycetes</taxon>
        <taxon>Hypocreomycetidae</taxon>
        <taxon>Glomerellales</taxon>
        <taxon>Glomerellaceae</taxon>
        <taxon>Colletotrichum</taxon>
        <taxon>Colletotrichum spaethianum species complex</taxon>
    </lineage>
</organism>
<name>A0AA37LYJ1_9PEZI</name>
<evidence type="ECO:0000313" key="2">
    <source>
        <dbReference type="Proteomes" id="UP001055172"/>
    </source>
</evidence>
<sequence>MDDDDAFPLPDVANRLRRIINGATLSLEILDAWVKQPGFSVFEHRARRLMPPITREVDYSQSSISIKENGLTKQPNASVSMLVADGDSTSDEPYWALIPEPFDIEGANA</sequence>
<dbReference type="Proteomes" id="UP001055172">
    <property type="component" value="Unassembled WGS sequence"/>
</dbReference>
<proteinExistence type="predicted"/>
<comment type="caution">
    <text evidence="1">The sequence shown here is derived from an EMBL/GenBank/DDBJ whole genome shotgun (WGS) entry which is preliminary data.</text>
</comment>
<dbReference type="EMBL" id="BPPX01000053">
    <property type="protein sequence ID" value="GJC90415.1"/>
    <property type="molecule type" value="Genomic_DNA"/>
</dbReference>
<gene>
    <name evidence="1" type="ORF">ColLi_13253</name>
</gene>
<accession>A0AA37LYJ1</accession>
<dbReference type="AlphaFoldDB" id="A0AA37LYJ1"/>
<protein>
    <submittedName>
        <fullName evidence="1">Uncharacterized protein</fullName>
    </submittedName>
</protein>
<evidence type="ECO:0000313" key="1">
    <source>
        <dbReference type="EMBL" id="GJC90415.1"/>
    </source>
</evidence>